<feature type="region of interest" description="Disordered" evidence="1">
    <location>
        <begin position="1"/>
        <end position="26"/>
    </location>
</feature>
<reference evidence="2" key="1">
    <citation type="submission" date="2017-05" db="UniProtKB">
        <authorList>
            <consortium name="EnsemblMetazoa"/>
        </authorList>
    </citation>
    <scope>IDENTIFICATION</scope>
</reference>
<sequence>MVRGPMELPSSHGHVEDHCQTMTSGSDAVTAQAELKEVSKYSTLPPSVCFVSVAIESLGAVGPCTGAFLSDIGRRISSYTGDKN</sequence>
<evidence type="ECO:0000256" key="1">
    <source>
        <dbReference type="SAM" id="MobiDB-lite"/>
    </source>
</evidence>
<organism evidence="2">
    <name type="scientific">Amphimedon queenslandica</name>
    <name type="common">Sponge</name>
    <dbReference type="NCBI Taxonomy" id="400682"/>
    <lineage>
        <taxon>Eukaryota</taxon>
        <taxon>Metazoa</taxon>
        <taxon>Porifera</taxon>
        <taxon>Demospongiae</taxon>
        <taxon>Heteroscleromorpha</taxon>
        <taxon>Haplosclerida</taxon>
        <taxon>Niphatidae</taxon>
        <taxon>Amphimedon</taxon>
    </lineage>
</organism>
<evidence type="ECO:0000313" key="2">
    <source>
        <dbReference type="EnsemblMetazoa" id="Aqu2.1.24569_001"/>
    </source>
</evidence>
<dbReference type="InParanoid" id="A0A1X7UAR1"/>
<dbReference type="EnsemblMetazoa" id="Aqu2.1.24569_001">
    <property type="protein sequence ID" value="Aqu2.1.24569_001"/>
    <property type="gene ID" value="Aqu2.1.24569"/>
</dbReference>
<proteinExistence type="predicted"/>
<protein>
    <submittedName>
        <fullName evidence="2">Uncharacterized protein</fullName>
    </submittedName>
</protein>
<name>A0A1X7UAR1_AMPQE</name>
<accession>A0A1X7UAR1</accession>
<dbReference type="AlphaFoldDB" id="A0A1X7UAR1"/>